<feature type="compositionally biased region" description="Low complexity" evidence="1">
    <location>
        <begin position="134"/>
        <end position="146"/>
    </location>
</feature>
<keyword evidence="2" id="KW-1185">Reference proteome</keyword>
<feature type="compositionally biased region" description="Low complexity" evidence="1">
    <location>
        <begin position="277"/>
        <end position="286"/>
    </location>
</feature>
<name>A0A6J2DUS6_ZALCA</name>
<evidence type="ECO:0000313" key="2">
    <source>
        <dbReference type="Proteomes" id="UP000515165"/>
    </source>
</evidence>
<gene>
    <name evidence="3" type="primary">LOC113927070</name>
</gene>
<feature type="compositionally biased region" description="Low complexity" evidence="1">
    <location>
        <begin position="316"/>
        <end position="330"/>
    </location>
</feature>
<sequence>MVCGWWRPQVLRVAAIQVRVAVTREWPGDACSSPGQARTPTAHHPHHLLPPHRAPSLKRPDRGASPSSAAPRLRPSEQSPTPPRASAPARGPTTGAEPTPEGAEGRDWRTAAAAPRPRGDGPRPAPASPDRRPPAAAASRRPSPDLSRSRVRPPGGTHSRRPLAPSRRPTLRRRRSRRAQKAAVSGQRSGLPRPQPAGSAPPSRRRENYTSHNPKGCPRLHITSRPTSGQSSTAGGSGLSPAAEIVFSGRRSCPAAHTAAGLRRPSTRSQGRPPPSAGAAAAFPRAASPPHPAAPQTHSVLSPPPPPPPQGAAFVRARTAQAPRQPAARRSSMRKPAPGRARASRADGPLERGLRAVQNDKLHILERSKCPE</sequence>
<dbReference type="GeneID" id="113927070"/>
<evidence type="ECO:0000256" key="1">
    <source>
        <dbReference type="SAM" id="MobiDB-lite"/>
    </source>
</evidence>
<dbReference type="KEGG" id="zca:113927070"/>
<feature type="compositionally biased region" description="Basic residues" evidence="1">
    <location>
        <begin position="41"/>
        <end position="50"/>
    </location>
</feature>
<organism evidence="2 3">
    <name type="scientific">Zalophus californianus</name>
    <name type="common">California sealion</name>
    <dbReference type="NCBI Taxonomy" id="9704"/>
    <lineage>
        <taxon>Eukaryota</taxon>
        <taxon>Metazoa</taxon>
        <taxon>Chordata</taxon>
        <taxon>Craniata</taxon>
        <taxon>Vertebrata</taxon>
        <taxon>Euteleostomi</taxon>
        <taxon>Mammalia</taxon>
        <taxon>Eutheria</taxon>
        <taxon>Laurasiatheria</taxon>
        <taxon>Carnivora</taxon>
        <taxon>Caniformia</taxon>
        <taxon>Pinnipedia</taxon>
        <taxon>Otariidae</taxon>
        <taxon>Zalophus</taxon>
    </lineage>
</organism>
<protein>
    <submittedName>
        <fullName evidence="3">Translation initiation factor IF-2-like</fullName>
    </submittedName>
</protein>
<feature type="region of interest" description="Disordered" evidence="1">
    <location>
        <begin position="28"/>
        <end position="372"/>
    </location>
</feature>
<proteinExistence type="predicted"/>
<dbReference type="Proteomes" id="UP000515165">
    <property type="component" value="Chromosome 4"/>
</dbReference>
<feature type="compositionally biased region" description="Basic residues" evidence="1">
    <location>
        <begin position="169"/>
        <end position="180"/>
    </location>
</feature>
<feature type="compositionally biased region" description="Low complexity" evidence="1">
    <location>
        <begin position="63"/>
        <end position="73"/>
    </location>
</feature>
<feature type="compositionally biased region" description="Basic and acidic residues" evidence="1">
    <location>
        <begin position="344"/>
        <end position="372"/>
    </location>
</feature>
<accession>A0A6J2DUS6</accession>
<dbReference type="AlphaFoldDB" id="A0A6J2DUS6"/>
<dbReference type="RefSeq" id="XP_027458462.2">
    <property type="nucleotide sequence ID" value="XM_027602661.2"/>
</dbReference>
<reference evidence="3" key="1">
    <citation type="submission" date="2025-08" db="UniProtKB">
        <authorList>
            <consortium name="RefSeq"/>
        </authorList>
    </citation>
    <scope>IDENTIFICATION</scope>
    <source>
        <tissue evidence="3">Blood</tissue>
    </source>
</reference>
<evidence type="ECO:0000313" key="3">
    <source>
        <dbReference type="RefSeq" id="XP_027458462.2"/>
    </source>
</evidence>